<name>A0A6G1GPT3_9PEZI</name>
<reference evidence="5" key="1">
    <citation type="journal article" date="2020" name="Stud. Mycol.">
        <title>101 Dothideomycetes genomes: a test case for predicting lifestyles and emergence of pathogens.</title>
        <authorList>
            <person name="Haridas S."/>
            <person name="Albert R."/>
            <person name="Binder M."/>
            <person name="Bloem J."/>
            <person name="Labutti K."/>
            <person name="Salamov A."/>
            <person name="Andreopoulos B."/>
            <person name="Baker S."/>
            <person name="Barry K."/>
            <person name="Bills G."/>
            <person name="Bluhm B."/>
            <person name="Cannon C."/>
            <person name="Castanera R."/>
            <person name="Culley D."/>
            <person name="Daum C."/>
            <person name="Ezra D."/>
            <person name="Gonzalez J."/>
            <person name="Henrissat B."/>
            <person name="Kuo A."/>
            <person name="Liang C."/>
            <person name="Lipzen A."/>
            <person name="Lutzoni F."/>
            <person name="Magnuson J."/>
            <person name="Mondo S."/>
            <person name="Nolan M."/>
            <person name="Ohm R."/>
            <person name="Pangilinan J."/>
            <person name="Park H.-J."/>
            <person name="Ramirez L."/>
            <person name="Alfaro M."/>
            <person name="Sun H."/>
            <person name="Tritt A."/>
            <person name="Yoshinaga Y."/>
            <person name="Zwiers L.-H."/>
            <person name="Turgeon B."/>
            <person name="Goodwin S."/>
            <person name="Spatafora J."/>
            <person name="Crous P."/>
            <person name="Grigoriev I."/>
        </authorList>
    </citation>
    <scope>NUCLEOTIDE SEQUENCE</scope>
    <source>
        <strain evidence="5">CBS 113979</strain>
    </source>
</reference>
<dbReference type="PANTHER" id="PTHR43918">
    <property type="entry name" value="ACETYLCHOLINESTERASE"/>
    <property type="match status" value="1"/>
</dbReference>
<evidence type="ECO:0000256" key="3">
    <source>
        <dbReference type="SAM" id="SignalP"/>
    </source>
</evidence>
<evidence type="ECO:0000313" key="6">
    <source>
        <dbReference type="Proteomes" id="UP000800041"/>
    </source>
</evidence>
<dbReference type="PANTHER" id="PTHR43918:SF4">
    <property type="entry name" value="CARBOXYLIC ESTER HYDROLASE"/>
    <property type="match status" value="1"/>
</dbReference>
<dbReference type="InterPro" id="IPR002018">
    <property type="entry name" value="CarbesteraseB"/>
</dbReference>
<keyword evidence="6" id="KW-1185">Reference proteome</keyword>
<dbReference type="AlphaFoldDB" id="A0A6G1GPT3"/>
<dbReference type="SUPFAM" id="SSF53474">
    <property type="entry name" value="alpha/beta-Hydrolases"/>
    <property type="match status" value="1"/>
</dbReference>
<dbReference type="Gene3D" id="3.40.50.1820">
    <property type="entry name" value="alpha/beta hydrolase"/>
    <property type="match status" value="1"/>
</dbReference>
<evidence type="ECO:0000256" key="1">
    <source>
        <dbReference type="ARBA" id="ARBA00005964"/>
    </source>
</evidence>
<feature type="domain" description="Carboxylesterase type B" evidence="4">
    <location>
        <begin position="380"/>
        <end position="489"/>
    </location>
</feature>
<dbReference type="InterPro" id="IPR029058">
    <property type="entry name" value="AB_hydrolase_fold"/>
</dbReference>
<sequence length="518" mass="55662">MMVFLPNLLVLALAVSTATAYSVGQTVKTSSGQISGHASAWQGEVSEYLGIPFAKPPVKDLRFAPPEPFRSSGAVNATKFGPSCPANVGTAPYSNSSIDYSSPLTAIMGVQSQFGDVFDEDCLTLNVWTKPQSGEKAKAVMLWVYGGGFNSGNTASPAYNGARLANEMDVIVVSVNYRVNLFGFPPAPFLPSMNVGLLDIRLAIEWVRDNIAAFSGDPTRITLFGQSAGAGAVDGYAYSWPDDPIVHAFIPESGTVAIGSHEGDVEGWYKVSEKVGCGGKDKGEETLSCMRAKTWQELLPPQKADPTAPGSRIRYGPIADGKLIFSDYQALNREGRFAKRPLLVGNTNNENGLGTPGKGNVTIQRPLTSYNLTTRAPLSITIACGTQFAAAARAAHGVPVWRYLYEGDYPNQNLGGWGAWHGSEIAMVFGTAELVSRMPDTENERTMSHVMMVAWTEFAKDPVEGWKRMNWPSYDPEKETVVKIGGKDSSKVEFVGRGVNDDSCPKDGLEGFLLPTGS</sequence>
<feature type="domain" description="Carboxylesterase type B" evidence="4">
    <location>
        <begin position="25"/>
        <end position="353"/>
    </location>
</feature>
<dbReference type="Proteomes" id="UP000800041">
    <property type="component" value="Unassembled WGS sequence"/>
</dbReference>
<keyword evidence="3" id="KW-0732">Signal</keyword>
<gene>
    <name evidence="5" type="ORF">K402DRAFT_457013</name>
</gene>
<dbReference type="InterPro" id="IPR050654">
    <property type="entry name" value="AChE-related_enzymes"/>
</dbReference>
<evidence type="ECO:0000256" key="2">
    <source>
        <dbReference type="ARBA" id="ARBA00022801"/>
    </source>
</evidence>
<keyword evidence="2 5" id="KW-0378">Hydrolase</keyword>
<evidence type="ECO:0000259" key="4">
    <source>
        <dbReference type="Pfam" id="PF00135"/>
    </source>
</evidence>
<dbReference type="EMBL" id="ML977180">
    <property type="protein sequence ID" value="KAF1982810.1"/>
    <property type="molecule type" value="Genomic_DNA"/>
</dbReference>
<proteinExistence type="inferred from homology"/>
<dbReference type="OrthoDB" id="408631at2759"/>
<protein>
    <submittedName>
        <fullName evidence="5">Alpha/beta-hydrolase</fullName>
    </submittedName>
</protein>
<feature type="signal peptide" evidence="3">
    <location>
        <begin position="1"/>
        <end position="20"/>
    </location>
</feature>
<evidence type="ECO:0000313" key="5">
    <source>
        <dbReference type="EMBL" id="KAF1982810.1"/>
    </source>
</evidence>
<accession>A0A6G1GPT3</accession>
<dbReference type="GO" id="GO:0052689">
    <property type="term" value="F:carboxylic ester hydrolase activity"/>
    <property type="evidence" value="ECO:0007669"/>
    <property type="project" value="TreeGrafter"/>
</dbReference>
<organism evidence="5 6">
    <name type="scientific">Aulographum hederae CBS 113979</name>
    <dbReference type="NCBI Taxonomy" id="1176131"/>
    <lineage>
        <taxon>Eukaryota</taxon>
        <taxon>Fungi</taxon>
        <taxon>Dikarya</taxon>
        <taxon>Ascomycota</taxon>
        <taxon>Pezizomycotina</taxon>
        <taxon>Dothideomycetes</taxon>
        <taxon>Pleosporomycetidae</taxon>
        <taxon>Aulographales</taxon>
        <taxon>Aulographaceae</taxon>
    </lineage>
</organism>
<comment type="similarity">
    <text evidence="1">Belongs to the type-B carboxylesterase/lipase family.</text>
</comment>
<feature type="chain" id="PRO_5026193773" evidence="3">
    <location>
        <begin position="21"/>
        <end position="518"/>
    </location>
</feature>
<dbReference type="Pfam" id="PF00135">
    <property type="entry name" value="COesterase"/>
    <property type="match status" value="2"/>
</dbReference>